<proteinExistence type="predicted"/>
<dbReference type="EMBL" id="CM003380">
    <property type="protein sequence ID" value="KOM55770.1"/>
    <property type="molecule type" value="Genomic_DNA"/>
</dbReference>
<gene>
    <name evidence="2" type="ORF">LR48_Vigan10g166200</name>
</gene>
<reference evidence="3" key="1">
    <citation type="journal article" date="2015" name="Proc. Natl. Acad. Sci. U.S.A.">
        <title>Genome sequencing of adzuki bean (Vigna angularis) provides insight into high starch and low fat accumulation and domestication.</title>
        <authorList>
            <person name="Yang K."/>
            <person name="Tian Z."/>
            <person name="Chen C."/>
            <person name="Luo L."/>
            <person name="Zhao B."/>
            <person name="Wang Z."/>
            <person name="Yu L."/>
            <person name="Li Y."/>
            <person name="Sun Y."/>
            <person name="Li W."/>
            <person name="Chen Y."/>
            <person name="Li Y."/>
            <person name="Zhang Y."/>
            <person name="Ai D."/>
            <person name="Zhao J."/>
            <person name="Shang C."/>
            <person name="Ma Y."/>
            <person name="Wu B."/>
            <person name="Wang M."/>
            <person name="Gao L."/>
            <person name="Sun D."/>
            <person name="Zhang P."/>
            <person name="Guo F."/>
            <person name="Wang W."/>
            <person name="Li Y."/>
            <person name="Wang J."/>
            <person name="Varshney R.K."/>
            <person name="Wang J."/>
            <person name="Ling H.Q."/>
            <person name="Wan P."/>
        </authorList>
    </citation>
    <scope>NUCLEOTIDE SEQUENCE</scope>
    <source>
        <strain evidence="3">cv. Jingnong 6</strain>
    </source>
</reference>
<feature type="region of interest" description="Disordered" evidence="1">
    <location>
        <begin position="129"/>
        <end position="168"/>
    </location>
</feature>
<dbReference type="AlphaFoldDB" id="A0A0L9VL41"/>
<dbReference type="Gramene" id="KOM55770">
    <property type="protein sequence ID" value="KOM55770"/>
    <property type="gene ID" value="LR48_Vigan10g166200"/>
</dbReference>
<sequence>MQFGQEFNYMDTQFYQSNLNHWWEPPLIMNQSQFWQAAGQFENQPQQQWQQQSSLSESLDDTFQRFMQVSISTQKNIEASCKRMEMQIGHMIQKSDDVGVNTEVNPRKECHAIITGSDKTLDEKKIERKEKEELSEKDKDARDSRLQYPKGRRRNRINPIPASSFAASMSNTSSLPKIAWQEEQAQASRAGAAEAPTMEEELMDAINTRAGPFLSLVL</sequence>
<dbReference type="Proteomes" id="UP000053144">
    <property type="component" value="Chromosome 10"/>
</dbReference>
<evidence type="ECO:0000313" key="2">
    <source>
        <dbReference type="EMBL" id="KOM55770.1"/>
    </source>
</evidence>
<accession>A0A0L9VL41</accession>
<name>A0A0L9VL41_PHAAN</name>
<evidence type="ECO:0000313" key="3">
    <source>
        <dbReference type="Proteomes" id="UP000053144"/>
    </source>
</evidence>
<organism evidence="2 3">
    <name type="scientific">Phaseolus angularis</name>
    <name type="common">Azuki bean</name>
    <name type="synonym">Vigna angularis</name>
    <dbReference type="NCBI Taxonomy" id="3914"/>
    <lineage>
        <taxon>Eukaryota</taxon>
        <taxon>Viridiplantae</taxon>
        <taxon>Streptophyta</taxon>
        <taxon>Embryophyta</taxon>
        <taxon>Tracheophyta</taxon>
        <taxon>Spermatophyta</taxon>
        <taxon>Magnoliopsida</taxon>
        <taxon>eudicotyledons</taxon>
        <taxon>Gunneridae</taxon>
        <taxon>Pentapetalae</taxon>
        <taxon>rosids</taxon>
        <taxon>fabids</taxon>
        <taxon>Fabales</taxon>
        <taxon>Fabaceae</taxon>
        <taxon>Papilionoideae</taxon>
        <taxon>50 kb inversion clade</taxon>
        <taxon>NPAAA clade</taxon>
        <taxon>indigoferoid/millettioid clade</taxon>
        <taxon>Phaseoleae</taxon>
        <taxon>Vigna</taxon>
    </lineage>
</organism>
<feature type="compositionally biased region" description="Basic and acidic residues" evidence="1">
    <location>
        <begin position="129"/>
        <end position="145"/>
    </location>
</feature>
<protein>
    <submittedName>
        <fullName evidence="2">Uncharacterized protein</fullName>
    </submittedName>
</protein>
<evidence type="ECO:0000256" key="1">
    <source>
        <dbReference type="SAM" id="MobiDB-lite"/>
    </source>
</evidence>